<dbReference type="EMBL" id="FXEG02000003">
    <property type="protein sequence ID" value="SOX54902.1"/>
    <property type="molecule type" value="Genomic_DNA"/>
</dbReference>
<evidence type="ECO:0000313" key="1">
    <source>
        <dbReference type="EMBL" id="SOX54902.1"/>
    </source>
</evidence>
<accession>A0A2K4YDN7</accession>
<feature type="non-terminal residue" evidence="1">
    <location>
        <position position="1"/>
    </location>
</feature>
<name>A0A2K4YDN7_9MYCO</name>
<protein>
    <submittedName>
        <fullName evidence="1">Uncharacterized protein</fullName>
    </submittedName>
</protein>
<proteinExistence type="predicted"/>
<organism evidence="1 2">
    <name type="scientific">Mycobacterium ahvazicum</name>
    <dbReference type="NCBI Taxonomy" id="1964395"/>
    <lineage>
        <taxon>Bacteria</taxon>
        <taxon>Bacillati</taxon>
        <taxon>Actinomycetota</taxon>
        <taxon>Actinomycetes</taxon>
        <taxon>Mycobacteriales</taxon>
        <taxon>Mycobacteriaceae</taxon>
        <taxon>Mycobacterium</taxon>
        <taxon>Mycobacterium simiae complex</taxon>
    </lineage>
</organism>
<dbReference type="AlphaFoldDB" id="A0A2K4YDN7"/>
<reference evidence="1" key="1">
    <citation type="submission" date="2018-01" db="EMBL/GenBank/DDBJ databases">
        <authorList>
            <consortium name="Urmite Genomes"/>
        </authorList>
    </citation>
    <scope>NUCLEOTIDE SEQUENCE [LARGE SCALE GENOMIC DNA]</scope>
    <source>
        <strain evidence="1">AFP003</strain>
    </source>
</reference>
<gene>
    <name evidence="1" type="ORF">MAAFP003_3581</name>
</gene>
<sequence>VAPAADAVVALVVAAVAVPAADAVVVPVVAAAAVPAAAAKSHTFSSAPLQLSRSISGA</sequence>
<comment type="caution">
    <text evidence="1">The sequence shown here is derived from an EMBL/GenBank/DDBJ whole genome shotgun (WGS) entry which is preliminary data.</text>
</comment>
<keyword evidence="2" id="KW-1185">Reference proteome</keyword>
<dbReference type="Proteomes" id="UP000236318">
    <property type="component" value="Unassembled WGS sequence"/>
</dbReference>
<evidence type="ECO:0000313" key="2">
    <source>
        <dbReference type="Proteomes" id="UP000236318"/>
    </source>
</evidence>